<dbReference type="Gene3D" id="3.20.20.80">
    <property type="entry name" value="Glycosidases"/>
    <property type="match status" value="1"/>
</dbReference>
<dbReference type="SUPFAM" id="SSF55545">
    <property type="entry name" value="beta-N-acetylhexosaminidase-like domain"/>
    <property type="match status" value="1"/>
</dbReference>
<dbReference type="InterPro" id="IPR015883">
    <property type="entry name" value="Glyco_hydro_20_cat"/>
</dbReference>
<keyword evidence="2" id="KW-0378">Hydrolase</keyword>
<accession>A0ABY6E4C1</accession>
<dbReference type="CDD" id="cd06564">
    <property type="entry name" value="GH20_DspB_LnbB-like"/>
    <property type="match status" value="1"/>
</dbReference>
<evidence type="ECO:0000259" key="6">
    <source>
        <dbReference type="Pfam" id="PF02838"/>
    </source>
</evidence>
<evidence type="ECO:0000259" key="5">
    <source>
        <dbReference type="Pfam" id="PF00728"/>
    </source>
</evidence>
<dbReference type="InterPro" id="IPR052764">
    <property type="entry name" value="GH20_Enzymes"/>
</dbReference>
<dbReference type="PRINTS" id="PR00738">
    <property type="entry name" value="GLHYDRLASE20"/>
</dbReference>
<dbReference type="Pfam" id="PF00728">
    <property type="entry name" value="Glyco_hydro_20"/>
    <property type="match status" value="1"/>
</dbReference>
<keyword evidence="8" id="KW-1185">Reference proteome</keyword>
<evidence type="ECO:0000256" key="4">
    <source>
        <dbReference type="SAM" id="MobiDB-lite"/>
    </source>
</evidence>
<dbReference type="PANTHER" id="PTHR43678">
    <property type="entry name" value="PUTATIVE (AFU_ORTHOLOGUE AFUA_2G00640)-RELATED"/>
    <property type="match status" value="1"/>
</dbReference>
<sequence>MTGRRQVPEGKTHVRRTRLLLATTGIVVAGGVAAAVTLWPSGGGSPNGAGASVGTSAASTGSARSVPSRSYPVSQPPRTIPAVSRFTAARGPGWRPASGHRVVVDNAQLADEGRLLAGELGMAYGGRTRAGAGDVELGLTGSGNQESYTLTVTNGRVKITGPGEAGVFYGTRTLKQEVHGGGTAPEGVVNDAPAKPRRGFMLDIARKYYTAGWIEDRIRELGDLKYNELGLHFSDDQGFRIESSSHPEIVSKQHLSKADVKRIVDLAASRHITVVPEIDSPGHLGAVIAAHPDIQLRNASGVATRGAVDISKPAAAKIVDDLLNEFSGVFPGAYWHLGGDEYLALMARNPAASYPQLAAAARARFGPKAGVADLATGWLNDRANVMRGHGRTMRAWNDGFYRASSVQPAGDLEAAYWTGKELGARPPTDYLGAGRKVINYNDEYLYYVLGQPQTFVYPTGQRIYEQWTPRVLRGTTAVPARYDGQILGGVFAVWSDRPTAQTQDQVAAGIRMPLRATAQKLWDSRTPSLSWTQFKALAGRLG</sequence>
<keyword evidence="3" id="KW-0326">Glycosidase</keyword>
<organism evidence="7 8">
    <name type="scientific">Streptomyces cynarae</name>
    <dbReference type="NCBI Taxonomy" id="2981134"/>
    <lineage>
        <taxon>Bacteria</taxon>
        <taxon>Bacillati</taxon>
        <taxon>Actinomycetota</taxon>
        <taxon>Actinomycetes</taxon>
        <taxon>Kitasatosporales</taxon>
        <taxon>Streptomycetaceae</taxon>
        <taxon>Streptomyces</taxon>
    </lineage>
</organism>
<evidence type="ECO:0000256" key="3">
    <source>
        <dbReference type="ARBA" id="ARBA00023295"/>
    </source>
</evidence>
<gene>
    <name evidence="7" type="ORF">N8I84_24695</name>
</gene>
<dbReference type="InterPro" id="IPR025705">
    <property type="entry name" value="Beta_hexosaminidase_sua/sub"/>
</dbReference>
<evidence type="ECO:0000256" key="1">
    <source>
        <dbReference type="ARBA" id="ARBA00006285"/>
    </source>
</evidence>
<feature type="compositionally biased region" description="Low complexity" evidence="4">
    <location>
        <begin position="48"/>
        <end position="66"/>
    </location>
</feature>
<dbReference type="SUPFAM" id="SSF51445">
    <property type="entry name" value="(Trans)glycosidases"/>
    <property type="match status" value="1"/>
</dbReference>
<proteinExistence type="inferred from homology"/>
<reference evidence="7" key="1">
    <citation type="submission" date="2022-10" db="EMBL/GenBank/DDBJ databases">
        <authorList>
            <person name="Mo P."/>
        </authorList>
    </citation>
    <scope>NUCLEOTIDE SEQUENCE</scope>
    <source>
        <strain evidence="7">HUAS 13-4</strain>
    </source>
</reference>
<name>A0ABY6E4C1_9ACTN</name>
<comment type="similarity">
    <text evidence="1">Belongs to the glycosyl hydrolase 20 family.</text>
</comment>
<protein>
    <submittedName>
        <fullName evidence="7">Family 20 glycosylhydrolase</fullName>
    </submittedName>
</protein>
<dbReference type="RefSeq" id="WP_263231575.1">
    <property type="nucleotide sequence ID" value="NZ_CP106793.1"/>
</dbReference>
<dbReference type="Proteomes" id="UP001061298">
    <property type="component" value="Chromosome"/>
</dbReference>
<dbReference type="InterPro" id="IPR017853">
    <property type="entry name" value="GH"/>
</dbReference>
<dbReference type="PANTHER" id="PTHR43678:SF1">
    <property type="entry name" value="BETA-N-ACETYLHEXOSAMINIDASE"/>
    <property type="match status" value="1"/>
</dbReference>
<evidence type="ECO:0000256" key="2">
    <source>
        <dbReference type="ARBA" id="ARBA00022801"/>
    </source>
</evidence>
<dbReference type="InterPro" id="IPR015882">
    <property type="entry name" value="HEX_bac_N"/>
</dbReference>
<dbReference type="Gene3D" id="3.30.379.10">
    <property type="entry name" value="Chitobiase/beta-hexosaminidase domain 2-like"/>
    <property type="match status" value="1"/>
</dbReference>
<feature type="domain" description="Beta-hexosaminidase bacterial type N-terminal" evidence="6">
    <location>
        <begin position="77"/>
        <end position="192"/>
    </location>
</feature>
<dbReference type="Pfam" id="PF02838">
    <property type="entry name" value="Glyco_hydro_20b"/>
    <property type="match status" value="1"/>
</dbReference>
<feature type="domain" description="Glycoside hydrolase family 20 catalytic" evidence="5">
    <location>
        <begin position="198"/>
        <end position="522"/>
    </location>
</feature>
<dbReference type="EMBL" id="CP106793">
    <property type="protein sequence ID" value="UXY21530.1"/>
    <property type="molecule type" value="Genomic_DNA"/>
</dbReference>
<evidence type="ECO:0000313" key="8">
    <source>
        <dbReference type="Proteomes" id="UP001061298"/>
    </source>
</evidence>
<dbReference type="InterPro" id="IPR029018">
    <property type="entry name" value="Hex-like_dom2"/>
</dbReference>
<feature type="region of interest" description="Disordered" evidence="4">
    <location>
        <begin position="46"/>
        <end position="78"/>
    </location>
</feature>
<evidence type="ECO:0000313" key="7">
    <source>
        <dbReference type="EMBL" id="UXY21530.1"/>
    </source>
</evidence>